<dbReference type="GO" id="GO:0003723">
    <property type="term" value="F:RNA binding"/>
    <property type="evidence" value="ECO:0007669"/>
    <property type="project" value="InterPro"/>
</dbReference>
<evidence type="ECO:0000313" key="3">
    <source>
        <dbReference type="EMBL" id="QHT14358.1"/>
    </source>
</evidence>
<dbReference type="SMART" id="SM00955">
    <property type="entry name" value="RNB"/>
    <property type="match status" value="1"/>
</dbReference>
<dbReference type="InterPro" id="IPR050180">
    <property type="entry name" value="RNR_Ribonuclease"/>
</dbReference>
<feature type="domain" description="RNB" evidence="2">
    <location>
        <begin position="164"/>
        <end position="404"/>
    </location>
</feature>
<dbReference type="InterPro" id="IPR041505">
    <property type="entry name" value="Dis3_CSD2"/>
</dbReference>
<dbReference type="InterPro" id="IPR001900">
    <property type="entry name" value="RNase_II/R"/>
</dbReference>
<reference evidence="3" key="1">
    <citation type="journal article" date="2020" name="Nature">
        <title>Giant virus diversity and host interactions through global metagenomics.</title>
        <authorList>
            <person name="Schulz F."/>
            <person name="Roux S."/>
            <person name="Paez-Espino D."/>
            <person name="Jungbluth S."/>
            <person name="Walsh D.A."/>
            <person name="Denef V.J."/>
            <person name="McMahon K.D."/>
            <person name="Konstantinidis K.T."/>
            <person name="Eloe-Fadrosh E.A."/>
            <person name="Kyrpides N.C."/>
            <person name="Woyke T."/>
        </authorList>
    </citation>
    <scope>NUCLEOTIDE SEQUENCE</scope>
    <source>
        <strain evidence="3">GVMAG-M-3300023174-137</strain>
    </source>
</reference>
<sequence>MGELVTKDYAIFQVDGRPVTRGTCCALPGDRVEVLSETIVSVVERSPRHRNIVGILEVASKARYGFTSRGIPIYLFVPWNEAYPPFYVGCSHKDTSKQLLAVVHFEKWQEGSNCPRGVLERIIGPCGSLPAEEEALLVHACSQPWKKSLLKPLVLPEPAHAGATAFHVDPVGCKDIDDAITIDELGDRTASIHIHIADVAAVLALNPWLNHAGAIGQTIYKDGEIRCRMFPKEVEEACSLLPGLERPVLTLSFEWDMANKLPSKIRWSQKTIRVSESYSYETIYSSKWATALQQIASGIAGRELADSHDWIAELMIFYNAQAAKELKRASMGILRRHSPPEEGAVLPEWLPKFMNYKAGEYCGPTSDDVAHWGLQHPVYCHATSPIRRWADCINQLCLKHHILGEDVVIPEHSVKDLNLIGKRVRAYERDIFFVNMVLSGEKVVEAHLVQKMDRRRERIWVSAWNRMITIRNVDVGELGEQIRGRVFVKMGQRNWKRRIVFEPLLKN</sequence>
<accession>A0A6C0DBT9</accession>
<organism evidence="3">
    <name type="scientific">viral metagenome</name>
    <dbReference type="NCBI Taxonomy" id="1070528"/>
    <lineage>
        <taxon>unclassified sequences</taxon>
        <taxon>metagenomes</taxon>
        <taxon>organismal metagenomes</taxon>
    </lineage>
</organism>
<evidence type="ECO:0000256" key="1">
    <source>
        <dbReference type="ARBA" id="ARBA00016366"/>
    </source>
</evidence>
<proteinExistence type="predicted"/>
<dbReference type="SUPFAM" id="SSF50249">
    <property type="entry name" value="Nucleic acid-binding proteins"/>
    <property type="match status" value="1"/>
</dbReference>
<dbReference type="EMBL" id="MN739581">
    <property type="protein sequence ID" value="QHT14358.1"/>
    <property type="molecule type" value="Genomic_DNA"/>
</dbReference>
<dbReference type="PANTHER" id="PTHR23355">
    <property type="entry name" value="RIBONUCLEASE"/>
    <property type="match status" value="1"/>
</dbReference>
<dbReference type="Pfam" id="PF00773">
    <property type="entry name" value="RNB"/>
    <property type="match status" value="2"/>
</dbReference>
<evidence type="ECO:0000259" key="2">
    <source>
        <dbReference type="SMART" id="SM00955"/>
    </source>
</evidence>
<dbReference type="Pfam" id="PF17849">
    <property type="entry name" value="OB_Dis3"/>
    <property type="match status" value="1"/>
</dbReference>
<dbReference type="PANTHER" id="PTHR23355:SF30">
    <property type="entry name" value="DIS3-LIKE EXONUCLEASE 1"/>
    <property type="match status" value="1"/>
</dbReference>
<dbReference type="InterPro" id="IPR012340">
    <property type="entry name" value="NA-bd_OB-fold"/>
</dbReference>
<dbReference type="GO" id="GO:0006402">
    <property type="term" value="P:mRNA catabolic process"/>
    <property type="evidence" value="ECO:0007669"/>
    <property type="project" value="TreeGrafter"/>
</dbReference>
<dbReference type="GO" id="GO:0004540">
    <property type="term" value="F:RNA nuclease activity"/>
    <property type="evidence" value="ECO:0007669"/>
    <property type="project" value="InterPro"/>
</dbReference>
<protein>
    <recommendedName>
        <fullName evidence="1">DIS3-like exonuclease 1</fullName>
    </recommendedName>
</protein>
<dbReference type="AlphaFoldDB" id="A0A6C0DBT9"/>
<name>A0A6C0DBT9_9ZZZZ</name>